<dbReference type="PANTHER" id="PTHR11579">
    <property type="entry name" value="PROTEIN-L-ISOASPARTATE O-METHYLTRANSFERASE"/>
    <property type="match status" value="1"/>
</dbReference>
<evidence type="ECO:0000313" key="12">
    <source>
        <dbReference type="EMBL" id="TDD18951.1"/>
    </source>
</evidence>
<evidence type="ECO:0000256" key="11">
    <source>
        <dbReference type="ARBA" id="ARBA00031350"/>
    </source>
</evidence>
<evidence type="ECO:0000256" key="9">
    <source>
        <dbReference type="ARBA" id="ARBA00030757"/>
    </source>
</evidence>
<dbReference type="Pfam" id="PF01135">
    <property type="entry name" value="PCMT"/>
    <property type="match status" value="1"/>
</dbReference>
<dbReference type="CDD" id="cd02440">
    <property type="entry name" value="AdoMet_MTases"/>
    <property type="match status" value="1"/>
</dbReference>
<organism evidence="12 13">
    <name type="scientific">Nonomuraea diastatica</name>
    <dbReference type="NCBI Taxonomy" id="1848329"/>
    <lineage>
        <taxon>Bacteria</taxon>
        <taxon>Bacillati</taxon>
        <taxon>Actinomycetota</taxon>
        <taxon>Actinomycetes</taxon>
        <taxon>Streptosporangiales</taxon>
        <taxon>Streptosporangiaceae</taxon>
        <taxon>Nonomuraea</taxon>
    </lineage>
</organism>
<keyword evidence="5" id="KW-0963">Cytoplasm</keyword>
<evidence type="ECO:0000256" key="6">
    <source>
        <dbReference type="ARBA" id="ARBA00022603"/>
    </source>
</evidence>
<evidence type="ECO:0000256" key="10">
    <source>
        <dbReference type="ARBA" id="ARBA00031323"/>
    </source>
</evidence>
<dbReference type="NCBIfam" id="TIGR04188">
    <property type="entry name" value="methyltr_grsp"/>
    <property type="match status" value="1"/>
</dbReference>
<keyword evidence="13" id="KW-1185">Reference proteome</keyword>
<dbReference type="Proteomes" id="UP000294543">
    <property type="component" value="Unassembled WGS sequence"/>
</dbReference>
<evidence type="ECO:0000256" key="1">
    <source>
        <dbReference type="ARBA" id="ARBA00004496"/>
    </source>
</evidence>
<accession>A0A4R4WKF0</accession>
<proteinExistence type="inferred from homology"/>
<evidence type="ECO:0000256" key="3">
    <source>
        <dbReference type="ARBA" id="ARBA00011890"/>
    </source>
</evidence>
<gene>
    <name evidence="12" type="ORF">E1294_22625</name>
</gene>
<dbReference type="SUPFAM" id="SSF53335">
    <property type="entry name" value="S-adenosyl-L-methionine-dependent methyltransferases"/>
    <property type="match status" value="1"/>
</dbReference>
<dbReference type="OrthoDB" id="3501659at2"/>
<evidence type="ECO:0000256" key="8">
    <source>
        <dbReference type="ARBA" id="ARBA00022691"/>
    </source>
</evidence>
<keyword evidence="6 12" id="KW-0489">Methyltransferase</keyword>
<dbReference type="PANTHER" id="PTHR11579:SF0">
    <property type="entry name" value="PROTEIN-L-ISOASPARTATE(D-ASPARTATE) O-METHYLTRANSFERASE"/>
    <property type="match status" value="1"/>
</dbReference>
<sequence length="372" mass="39703">MTAKVRHELAAEIDHPRWRAALEAVPRELFVGDNVFHPDARGWVPVHRSKMSPEDWLALIYSDQSLVTQVAGVLAEDAGEPIANVWATSSSTLPSLVVRMLDTAGISEGDKVLEIGTGTGYSTALMCHRLGSGAVTSIEFDPAVAGRAKTALTAAGYAPTLVQGDGLDGFDRNAPYDRLLATCAVRTIPLRWLRQVRPGGTITTPLLGWIGAGALAHLQVADDGTASGTFPEVVYFQPARPHAAPPMGMMKLGVGDASHTTMDPALLNDETGQFVAQLAAPHAQHVWVESTLALHDVESGSHADVEPADSSGWVVHQYGPNRLWDAVERALASWLDAGKPHQSAFTLTVTPERQWVSLDVGGSGSLRWNLPA</sequence>
<keyword evidence="8" id="KW-0949">S-adenosyl-L-methionine</keyword>
<evidence type="ECO:0000256" key="2">
    <source>
        <dbReference type="ARBA" id="ARBA00005369"/>
    </source>
</evidence>
<evidence type="ECO:0000256" key="4">
    <source>
        <dbReference type="ARBA" id="ARBA00013346"/>
    </source>
</evidence>
<evidence type="ECO:0000256" key="5">
    <source>
        <dbReference type="ARBA" id="ARBA00022490"/>
    </source>
</evidence>
<keyword evidence="7 12" id="KW-0808">Transferase</keyword>
<dbReference type="GO" id="GO:0032259">
    <property type="term" value="P:methylation"/>
    <property type="evidence" value="ECO:0007669"/>
    <property type="project" value="UniProtKB-KW"/>
</dbReference>
<dbReference type="Gene3D" id="3.40.50.150">
    <property type="entry name" value="Vaccinia Virus protein VP39"/>
    <property type="match status" value="1"/>
</dbReference>
<dbReference type="InterPro" id="IPR029063">
    <property type="entry name" value="SAM-dependent_MTases_sf"/>
</dbReference>
<comment type="subcellular location">
    <subcellularLocation>
        <location evidence="1">Cytoplasm</location>
    </subcellularLocation>
</comment>
<dbReference type="EC" id="2.1.1.77" evidence="3"/>
<reference evidence="12 13" key="1">
    <citation type="submission" date="2019-03" db="EMBL/GenBank/DDBJ databases">
        <title>Draft genome sequences of novel Actinobacteria.</title>
        <authorList>
            <person name="Sahin N."/>
            <person name="Ay H."/>
            <person name="Saygin H."/>
        </authorList>
    </citation>
    <scope>NUCLEOTIDE SEQUENCE [LARGE SCALE GENOMIC DNA]</scope>
    <source>
        <strain evidence="12 13">KC712</strain>
    </source>
</reference>
<comment type="caution">
    <text evidence="12">The sequence shown here is derived from an EMBL/GenBank/DDBJ whole genome shotgun (WGS) entry which is preliminary data.</text>
</comment>
<evidence type="ECO:0000256" key="7">
    <source>
        <dbReference type="ARBA" id="ARBA00022679"/>
    </source>
</evidence>
<name>A0A4R4WKF0_9ACTN</name>
<dbReference type="InterPro" id="IPR000682">
    <property type="entry name" value="PCMT"/>
</dbReference>
<dbReference type="EMBL" id="SMKP01000064">
    <property type="protein sequence ID" value="TDD18951.1"/>
    <property type="molecule type" value="Genomic_DNA"/>
</dbReference>
<dbReference type="InterPro" id="IPR026448">
    <property type="entry name" value="Methyltr_grasp"/>
</dbReference>
<comment type="similarity">
    <text evidence="2">Belongs to the methyltransferase superfamily. L-isoaspartyl/D-aspartyl protein methyltransferase family.</text>
</comment>
<dbReference type="GO" id="GO:0004719">
    <property type="term" value="F:protein-L-isoaspartate (D-aspartate) O-methyltransferase activity"/>
    <property type="evidence" value="ECO:0007669"/>
    <property type="project" value="UniProtKB-EC"/>
</dbReference>
<evidence type="ECO:0000313" key="13">
    <source>
        <dbReference type="Proteomes" id="UP000294543"/>
    </source>
</evidence>
<protein>
    <recommendedName>
        <fullName evidence="4">Protein-L-isoaspartate O-methyltransferase</fullName>
        <ecNumber evidence="3">2.1.1.77</ecNumber>
    </recommendedName>
    <alternativeName>
        <fullName evidence="11">L-isoaspartyl protein carboxyl methyltransferase</fullName>
    </alternativeName>
    <alternativeName>
        <fullName evidence="9">Protein L-isoaspartyl methyltransferase</fullName>
    </alternativeName>
    <alternativeName>
        <fullName evidence="10">Protein-beta-aspartate methyltransferase</fullName>
    </alternativeName>
</protein>
<dbReference type="AlphaFoldDB" id="A0A4R4WKF0"/>
<dbReference type="GO" id="GO:0005737">
    <property type="term" value="C:cytoplasm"/>
    <property type="evidence" value="ECO:0007669"/>
    <property type="project" value="UniProtKB-SubCell"/>
</dbReference>